<dbReference type="Proteomes" id="UP000440367">
    <property type="component" value="Unassembled WGS sequence"/>
</dbReference>
<accession>A0A6A3HQC3</accession>
<dbReference type="EMBL" id="QXFW01003371">
    <property type="protein sequence ID" value="KAE8971192.1"/>
    <property type="molecule type" value="Genomic_DNA"/>
</dbReference>
<dbReference type="EMBL" id="QXGD01000211">
    <property type="protein sequence ID" value="KAE9247644.1"/>
    <property type="molecule type" value="Genomic_DNA"/>
</dbReference>
<sequence length="151" mass="16955">MEKNHQAAVIAVTCACAGAIAVATADGRSLGSARVNTSTFSSQTFEKALQATRTRWFQTRLRCTKAYFLLLYKAVYEAWTRKPRPNTPPHHQASSSYYDLPDPRKQHGFCSCDYGYFAHARCGVHQLNTRCPNKYGKLCGLYAYWERSCGG</sequence>
<evidence type="ECO:0000313" key="1">
    <source>
        <dbReference type="EMBL" id="KAE8971192.1"/>
    </source>
</evidence>
<evidence type="ECO:0000313" key="7">
    <source>
        <dbReference type="Proteomes" id="UP000476176"/>
    </source>
</evidence>
<reference evidence="6 7" key="1">
    <citation type="submission" date="2018-09" db="EMBL/GenBank/DDBJ databases">
        <title>Genomic investigation of the strawberry pathogen Phytophthora fragariae indicates pathogenicity is determined by transcriptional variation in three key races.</title>
        <authorList>
            <person name="Adams T.M."/>
            <person name="Armitage A.D."/>
            <person name="Sobczyk M.K."/>
            <person name="Bates H.J."/>
            <person name="Dunwell J.M."/>
            <person name="Nellist C.F."/>
            <person name="Harrison R.J."/>
        </authorList>
    </citation>
    <scope>NUCLEOTIDE SEQUENCE [LARGE SCALE GENOMIC DNA]</scope>
    <source>
        <strain evidence="3 5">BC-1</strain>
        <strain evidence="4 7">BC-23</strain>
        <strain evidence="2 8">ONT-3</strain>
        <strain evidence="1 6">SCRP245</strain>
    </source>
</reference>
<gene>
    <name evidence="3" type="ORF">PF002_g6167</name>
    <name evidence="4" type="ORF">PF004_g1403</name>
    <name evidence="2" type="ORF">PF010_g26098</name>
    <name evidence="1" type="ORF">PF011_g26122</name>
</gene>
<dbReference type="Proteomes" id="UP000488956">
    <property type="component" value="Unassembled WGS sequence"/>
</dbReference>
<organism evidence="1 6">
    <name type="scientific">Phytophthora fragariae</name>
    <dbReference type="NCBI Taxonomy" id="53985"/>
    <lineage>
        <taxon>Eukaryota</taxon>
        <taxon>Sar</taxon>
        <taxon>Stramenopiles</taxon>
        <taxon>Oomycota</taxon>
        <taxon>Peronosporomycetes</taxon>
        <taxon>Peronosporales</taxon>
        <taxon>Peronosporaceae</taxon>
        <taxon>Phytophthora</taxon>
    </lineage>
</organism>
<dbReference type="EMBL" id="QXFX01003149">
    <property type="protein sequence ID" value="KAE9070870.1"/>
    <property type="molecule type" value="Genomic_DNA"/>
</dbReference>
<proteinExistence type="predicted"/>
<dbReference type="Proteomes" id="UP000476176">
    <property type="component" value="Unassembled WGS sequence"/>
</dbReference>
<name>A0A6A3HQC3_9STRA</name>
<evidence type="ECO:0000313" key="3">
    <source>
        <dbReference type="EMBL" id="KAE9247644.1"/>
    </source>
</evidence>
<evidence type="ECO:0000313" key="2">
    <source>
        <dbReference type="EMBL" id="KAE9070870.1"/>
    </source>
</evidence>
<dbReference type="AlphaFoldDB" id="A0A6A3HQC3"/>
<evidence type="ECO:0000313" key="8">
    <source>
        <dbReference type="Proteomes" id="UP000488956"/>
    </source>
</evidence>
<evidence type="ECO:0000313" key="5">
    <source>
        <dbReference type="Proteomes" id="UP000440367"/>
    </source>
</evidence>
<dbReference type="PROSITE" id="PS51257">
    <property type="entry name" value="PROKAR_LIPOPROTEIN"/>
    <property type="match status" value="1"/>
</dbReference>
<evidence type="ECO:0000313" key="4">
    <source>
        <dbReference type="EMBL" id="KAE9253672.1"/>
    </source>
</evidence>
<dbReference type="Proteomes" id="UP000460718">
    <property type="component" value="Unassembled WGS sequence"/>
</dbReference>
<evidence type="ECO:0000313" key="6">
    <source>
        <dbReference type="Proteomes" id="UP000460718"/>
    </source>
</evidence>
<dbReference type="EMBL" id="QXGC01000034">
    <property type="protein sequence ID" value="KAE9253672.1"/>
    <property type="molecule type" value="Genomic_DNA"/>
</dbReference>
<comment type="caution">
    <text evidence="1">The sequence shown here is derived from an EMBL/GenBank/DDBJ whole genome shotgun (WGS) entry which is preliminary data.</text>
</comment>
<protein>
    <submittedName>
        <fullName evidence="1">Uncharacterized protein</fullName>
    </submittedName>
</protein>